<dbReference type="Gene3D" id="1.20.1050.10">
    <property type="match status" value="1"/>
</dbReference>
<dbReference type="GO" id="GO:0006749">
    <property type="term" value="P:glutathione metabolic process"/>
    <property type="evidence" value="ECO:0007669"/>
    <property type="project" value="TreeGrafter"/>
</dbReference>
<dbReference type="Gene3D" id="3.40.30.10">
    <property type="entry name" value="Glutaredoxin"/>
    <property type="match status" value="1"/>
</dbReference>
<dbReference type="Pfam" id="PF13417">
    <property type="entry name" value="GST_N_3"/>
    <property type="match status" value="1"/>
</dbReference>
<dbReference type="InterPro" id="IPR036249">
    <property type="entry name" value="Thioredoxin-like_sf"/>
</dbReference>
<dbReference type="GO" id="GO:0006559">
    <property type="term" value="P:L-phenylalanine catabolic process"/>
    <property type="evidence" value="ECO:0007669"/>
    <property type="project" value="TreeGrafter"/>
</dbReference>
<dbReference type="InterPro" id="IPR004046">
    <property type="entry name" value="GST_C"/>
</dbReference>
<dbReference type="Pfam" id="PF14497">
    <property type="entry name" value="GST_C_3"/>
    <property type="match status" value="1"/>
</dbReference>
<evidence type="ECO:0000256" key="1">
    <source>
        <dbReference type="ARBA" id="ARBA00010007"/>
    </source>
</evidence>
<sequence>MKLHGYHKSSATLRVIIALELKKLDYEVIAVNLKTNEQGDMLVPILEDKDKIMTQSLSIIEYLDEWYTHLGTAQRKRFLPIYIPEKIKVRELAHIIACDIHPIDNLRVLKYLQNNFNITEDEKIEWYHHWIHKGFRKIEEHLSRDSKFCVGNKITLADIVLVPQVFDVKEHKCSLKQYPNIMKVYKNCLKIKEFKKAEKIFKKGF</sequence>
<dbReference type="SUPFAM" id="SSF47616">
    <property type="entry name" value="GST C-terminal domain-like"/>
    <property type="match status" value="1"/>
</dbReference>
<dbReference type="InterPro" id="IPR005955">
    <property type="entry name" value="GST_Zeta"/>
</dbReference>
<gene>
    <name evidence="4" type="ORF">LCGC14_0700850</name>
</gene>
<dbReference type="InterPro" id="IPR034330">
    <property type="entry name" value="GST_Zeta_C"/>
</dbReference>
<dbReference type="GO" id="GO:0016034">
    <property type="term" value="F:maleylacetoacetate isomerase activity"/>
    <property type="evidence" value="ECO:0007669"/>
    <property type="project" value="TreeGrafter"/>
</dbReference>
<evidence type="ECO:0008006" key="5">
    <source>
        <dbReference type="Google" id="ProtNLM"/>
    </source>
</evidence>
<dbReference type="PROSITE" id="PS50405">
    <property type="entry name" value="GST_CTER"/>
    <property type="match status" value="1"/>
</dbReference>
<dbReference type="SFLD" id="SFLDS00019">
    <property type="entry name" value="Glutathione_Transferase_(cytos"/>
    <property type="match status" value="1"/>
</dbReference>
<proteinExistence type="inferred from homology"/>
<evidence type="ECO:0000259" key="3">
    <source>
        <dbReference type="PROSITE" id="PS50405"/>
    </source>
</evidence>
<dbReference type="InterPro" id="IPR010987">
    <property type="entry name" value="Glutathione-S-Trfase_C-like"/>
</dbReference>
<dbReference type="AlphaFoldDB" id="A0A0F9QHV0"/>
<dbReference type="InterPro" id="IPR004045">
    <property type="entry name" value="Glutathione_S-Trfase_N"/>
</dbReference>
<feature type="domain" description="GST N-terminal" evidence="2">
    <location>
        <begin position="1"/>
        <end position="71"/>
    </location>
</feature>
<dbReference type="SUPFAM" id="SSF52833">
    <property type="entry name" value="Thioredoxin-like"/>
    <property type="match status" value="1"/>
</dbReference>
<comment type="caution">
    <text evidence="4">The sequence shown here is derived from an EMBL/GenBank/DDBJ whole genome shotgun (WGS) entry which is preliminary data.</text>
</comment>
<evidence type="ECO:0000259" key="2">
    <source>
        <dbReference type="PROSITE" id="PS50404"/>
    </source>
</evidence>
<accession>A0A0F9QHV0</accession>
<dbReference type="PANTHER" id="PTHR42673">
    <property type="entry name" value="MALEYLACETOACETATE ISOMERASE"/>
    <property type="match status" value="1"/>
</dbReference>
<dbReference type="InterPro" id="IPR036282">
    <property type="entry name" value="Glutathione-S-Trfase_C_sf"/>
</dbReference>
<dbReference type="GO" id="GO:0004364">
    <property type="term" value="F:glutathione transferase activity"/>
    <property type="evidence" value="ECO:0007669"/>
    <property type="project" value="TreeGrafter"/>
</dbReference>
<dbReference type="GO" id="GO:0005737">
    <property type="term" value="C:cytoplasm"/>
    <property type="evidence" value="ECO:0007669"/>
    <property type="project" value="InterPro"/>
</dbReference>
<dbReference type="InterPro" id="IPR040079">
    <property type="entry name" value="Glutathione_S-Trfase"/>
</dbReference>
<feature type="domain" description="GST C-terminal" evidence="3">
    <location>
        <begin position="82"/>
        <end position="205"/>
    </location>
</feature>
<dbReference type="NCBIfam" id="TIGR01262">
    <property type="entry name" value="maiA"/>
    <property type="match status" value="1"/>
</dbReference>
<dbReference type="CDD" id="cd03191">
    <property type="entry name" value="GST_C_Zeta"/>
    <property type="match status" value="1"/>
</dbReference>
<comment type="similarity">
    <text evidence="1">Belongs to the GST superfamily. Zeta family.</text>
</comment>
<dbReference type="PROSITE" id="PS50404">
    <property type="entry name" value="GST_NTER"/>
    <property type="match status" value="1"/>
</dbReference>
<dbReference type="PANTHER" id="PTHR42673:SF21">
    <property type="entry name" value="GLUTATHIONE S-TRANSFERASE YFCF"/>
    <property type="match status" value="1"/>
</dbReference>
<evidence type="ECO:0000313" key="4">
    <source>
        <dbReference type="EMBL" id="KKN43685.1"/>
    </source>
</evidence>
<dbReference type="EMBL" id="LAZR01001496">
    <property type="protein sequence ID" value="KKN43685.1"/>
    <property type="molecule type" value="Genomic_DNA"/>
</dbReference>
<reference evidence="4" key="1">
    <citation type="journal article" date="2015" name="Nature">
        <title>Complex archaea that bridge the gap between prokaryotes and eukaryotes.</title>
        <authorList>
            <person name="Spang A."/>
            <person name="Saw J.H."/>
            <person name="Jorgensen S.L."/>
            <person name="Zaremba-Niedzwiedzka K."/>
            <person name="Martijn J."/>
            <person name="Lind A.E."/>
            <person name="van Eijk R."/>
            <person name="Schleper C."/>
            <person name="Guy L."/>
            <person name="Ettema T.J."/>
        </authorList>
    </citation>
    <scope>NUCLEOTIDE SEQUENCE</scope>
</reference>
<name>A0A0F9QHV0_9ZZZZ</name>
<protein>
    <recommendedName>
        <fullName evidence="5">Maleylacetoacetate isomerase</fullName>
    </recommendedName>
</protein>
<organism evidence="4">
    <name type="scientific">marine sediment metagenome</name>
    <dbReference type="NCBI Taxonomy" id="412755"/>
    <lineage>
        <taxon>unclassified sequences</taxon>
        <taxon>metagenomes</taxon>
        <taxon>ecological metagenomes</taxon>
    </lineage>
</organism>
<dbReference type="SFLD" id="SFLDG00358">
    <property type="entry name" value="Main_(cytGST)"/>
    <property type="match status" value="1"/>
</dbReference>